<dbReference type="RefSeq" id="WP_206713693.1">
    <property type="nucleotide sequence ID" value="NZ_CP071091.1"/>
</dbReference>
<dbReference type="InterPro" id="IPR011990">
    <property type="entry name" value="TPR-like_helical_dom_sf"/>
</dbReference>
<keyword evidence="2" id="KW-1185">Reference proteome</keyword>
<dbReference type="EMBL" id="CP071091">
    <property type="protein sequence ID" value="QSQ11954.1"/>
    <property type="molecule type" value="Genomic_DNA"/>
</dbReference>
<name>A0ABX7MZS5_9BACT</name>
<accession>A0ABX7MZS5</accession>
<gene>
    <name evidence="1" type="ORF">JY572_26645</name>
</gene>
<proteinExistence type="predicted"/>
<dbReference type="SUPFAM" id="SSF48452">
    <property type="entry name" value="TPR-like"/>
    <property type="match status" value="1"/>
</dbReference>
<evidence type="ECO:0000313" key="1">
    <source>
        <dbReference type="EMBL" id="QSQ11954.1"/>
    </source>
</evidence>
<protein>
    <submittedName>
        <fullName evidence="1">Uncharacterized protein</fullName>
    </submittedName>
</protein>
<reference evidence="1 2" key="1">
    <citation type="submission" date="2021-02" db="EMBL/GenBank/DDBJ databases">
        <title>De Novo genome assembly of isolated myxobacteria.</title>
        <authorList>
            <person name="Stevens D.C."/>
        </authorList>
    </citation>
    <scope>NUCLEOTIDE SEQUENCE [LARGE SCALE GENOMIC DNA]</scope>
    <source>
        <strain evidence="1 2">SCHIC003</strain>
    </source>
</reference>
<dbReference type="Gene3D" id="1.25.40.10">
    <property type="entry name" value="Tetratricopeptide repeat domain"/>
    <property type="match status" value="1"/>
</dbReference>
<sequence length="300" mass="35480">MPSWDSEIVRRRRVLSKRRARSVEARASLDSAFAFLRVAYEVYRWHSEASLTTPKAQVLEHLRHFERWRAEFETQFIKVRYRYSSDYLNPDELHPLGLYVISSQFAWHQYKLQEAGPHLKDSMELVRSLIPRRPLEERFEDGDPVLAERLEDPRFYVANHFYPGELSENSGAEAEALQHYLTFIELEPAFSPRNAHRLDRDFYERSFFYPSTVEALRRVGLLSLRSNNTQGRERARSCFKKALSLPASHHSPFREYATLLREDGDDTRALHLEEEWRKVLASYPPEMSRTWSRHYGLSEA</sequence>
<evidence type="ECO:0000313" key="2">
    <source>
        <dbReference type="Proteomes" id="UP000663090"/>
    </source>
</evidence>
<dbReference type="Proteomes" id="UP000663090">
    <property type="component" value="Chromosome"/>
</dbReference>
<organism evidence="1 2">
    <name type="scientific">Myxococcus landrumensis</name>
    <dbReference type="NCBI Taxonomy" id="2813577"/>
    <lineage>
        <taxon>Bacteria</taxon>
        <taxon>Pseudomonadati</taxon>
        <taxon>Myxococcota</taxon>
        <taxon>Myxococcia</taxon>
        <taxon>Myxococcales</taxon>
        <taxon>Cystobacterineae</taxon>
        <taxon>Myxococcaceae</taxon>
        <taxon>Myxococcus</taxon>
    </lineage>
</organism>